<feature type="transmembrane region" description="Helical" evidence="1">
    <location>
        <begin position="12"/>
        <end position="32"/>
    </location>
</feature>
<reference evidence="2 3" key="1">
    <citation type="submission" date="2018-06" db="EMBL/GenBank/DDBJ databases">
        <title>Genomic Encyclopedia of Archaeal and Bacterial Type Strains, Phase II (KMG-II): from individual species to whole genera.</title>
        <authorList>
            <person name="Goeker M."/>
        </authorList>
    </citation>
    <scope>NUCLEOTIDE SEQUENCE [LARGE SCALE GENOMIC DNA]</scope>
    <source>
        <strain evidence="2 3">DSM 23446</strain>
    </source>
</reference>
<comment type="caution">
    <text evidence="2">The sequence shown here is derived from an EMBL/GenBank/DDBJ whole genome shotgun (WGS) entry which is preliminary data.</text>
</comment>
<accession>A0A327NV09</accession>
<keyword evidence="1" id="KW-0472">Membrane</keyword>
<sequence>MAKIFTLKNILIGLAILIIDLFIYFVLALLLMNYDDFYDESKGEYWNLASMTFWQKLNYIGLNIWHFINLIVFGYVIYRVIKTIRKKALLHSV</sequence>
<feature type="transmembrane region" description="Helical" evidence="1">
    <location>
        <begin position="57"/>
        <end position="78"/>
    </location>
</feature>
<protein>
    <submittedName>
        <fullName evidence="2">Uncharacterized protein</fullName>
    </submittedName>
</protein>
<dbReference type="AlphaFoldDB" id="A0A327NV09"/>
<proteinExistence type="predicted"/>
<gene>
    <name evidence="2" type="ORF">LV83_04183</name>
</gene>
<evidence type="ECO:0000256" key="1">
    <source>
        <dbReference type="SAM" id="Phobius"/>
    </source>
</evidence>
<evidence type="ECO:0000313" key="2">
    <source>
        <dbReference type="EMBL" id="RAI83869.1"/>
    </source>
</evidence>
<dbReference type="EMBL" id="QLLK01000021">
    <property type="protein sequence ID" value="RAI83869.1"/>
    <property type="molecule type" value="Genomic_DNA"/>
</dbReference>
<keyword evidence="1" id="KW-0812">Transmembrane</keyword>
<name>A0A327NV09_9BACT</name>
<organism evidence="2 3">
    <name type="scientific">Algoriphagus yeomjeoni</name>
    <dbReference type="NCBI Taxonomy" id="291403"/>
    <lineage>
        <taxon>Bacteria</taxon>
        <taxon>Pseudomonadati</taxon>
        <taxon>Bacteroidota</taxon>
        <taxon>Cytophagia</taxon>
        <taxon>Cytophagales</taxon>
        <taxon>Cyclobacteriaceae</taxon>
        <taxon>Algoriphagus</taxon>
    </lineage>
</organism>
<dbReference type="Proteomes" id="UP000249610">
    <property type="component" value="Unassembled WGS sequence"/>
</dbReference>
<keyword evidence="1" id="KW-1133">Transmembrane helix</keyword>
<keyword evidence="3" id="KW-1185">Reference proteome</keyword>
<evidence type="ECO:0000313" key="3">
    <source>
        <dbReference type="Proteomes" id="UP000249610"/>
    </source>
</evidence>